<evidence type="ECO:0000313" key="2">
    <source>
        <dbReference type="Proteomes" id="UP000002139"/>
    </source>
</evidence>
<name>A9FYT7_SORC5</name>
<dbReference type="eggNOG" id="ENOG50316JG">
    <property type="taxonomic scope" value="Bacteria"/>
</dbReference>
<gene>
    <name evidence="1" type="ordered locus">sce8507</name>
</gene>
<dbReference type="BioCyc" id="SCEL448385:SCE_RS43580-MONOMER"/>
<proteinExistence type="predicted"/>
<dbReference type="STRING" id="448385.sce8507"/>
<accession>A9FYT7</accession>
<protein>
    <submittedName>
        <fullName evidence="1">Membrane protein</fullName>
    </submittedName>
</protein>
<evidence type="ECO:0000313" key="1">
    <source>
        <dbReference type="EMBL" id="CAN98677.1"/>
    </source>
</evidence>
<organism evidence="1 2">
    <name type="scientific">Sorangium cellulosum (strain So ce56)</name>
    <name type="common">Polyangium cellulosum (strain So ce56)</name>
    <dbReference type="NCBI Taxonomy" id="448385"/>
    <lineage>
        <taxon>Bacteria</taxon>
        <taxon>Pseudomonadati</taxon>
        <taxon>Myxococcota</taxon>
        <taxon>Polyangia</taxon>
        <taxon>Polyangiales</taxon>
        <taxon>Polyangiaceae</taxon>
        <taxon>Sorangium</taxon>
    </lineage>
</organism>
<reference evidence="1 2" key="1">
    <citation type="journal article" date="2007" name="Nat. Biotechnol.">
        <title>Complete genome sequence of the myxobacterium Sorangium cellulosum.</title>
        <authorList>
            <person name="Schneiker S."/>
            <person name="Perlova O."/>
            <person name="Kaiser O."/>
            <person name="Gerth K."/>
            <person name="Alici A."/>
            <person name="Altmeyer M.O."/>
            <person name="Bartels D."/>
            <person name="Bekel T."/>
            <person name="Beyer S."/>
            <person name="Bode E."/>
            <person name="Bode H.B."/>
            <person name="Bolten C.J."/>
            <person name="Choudhuri J.V."/>
            <person name="Doss S."/>
            <person name="Elnakady Y.A."/>
            <person name="Frank B."/>
            <person name="Gaigalat L."/>
            <person name="Goesmann A."/>
            <person name="Groeger C."/>
            <person name="Gross F."/>
            <person name="Jelsbak L."/>
            <person name="Jelsbak L."/>
            <person name="Kalinowski J."/>
            <person name="Kegler C."/>
            <person name="Knauber T."/>
            <person name="Konietzny S."/>
            <person name="Kopp M."/>
            <person name="Krause L."/>
            <person name="Krug D."/>
            <person name="Linke B."/>
            <person name="Mahmud T."/>
            <person name="Martinez-Arias R."/>
            <person name="McHardy A.C."/>
            <person name="Merai M."/>
            <person name="Meyer F."/>
            <person name="Mormann S."/>
            <person name="Munoz-Dorado J."/>
            <person name="Perez J."/>
            <person name="Pradella S."/>
            <person name="Rachid S."/>
            <person name="Raddatz G."/>
            <person name="Rosenau F."/>
            <person name="Rueckert C."/>
            <person name="Sasse F."/>
            <person name="Scharfe M."/>
            <person name="Schuster S.C."/>
            <person name="Suen G."/>
            <person name="Treuner-Lange A."/>
            <person name="Velicer G.J."/>
            <person name="Vorholter F.-J."/>
            <person name="Weissman K.J."/>
            <person name="Welch R.D."/>
            <person name="Wenzel S.C."/>
            <person name="Whitworth D.E."/>
            <person name="Wilhelm S."/>
            <person name="Wittmann C."/>
            <person name="Bloecker H."/>
            <person name="Puehler A."/>
            <person name="Mueller R."/>
        </authorList>
    </citation>
    <scope>NUCLEOTIDE SEQUENCE [LARGE SCALE GENOMIC DNA]</scope>
    <source>
        <strain evidence="2">So ce56</strain>
    </source>
</reference>
<dbReference type="EMBL" id="AM746676">
    <property type="protein sequence ID" value="CAN98677.1"/>
    <property type="molecule type" value="Genomic_DNA"/>
</dbReference>
<dbReference type="HOGENOM" id="CLU_587805_0_0_7"/>
<sequence length="484" mass="50583">MRTVRLATIVAAVLAALVLGATVPGCLWDRDDEPLSGRICAIPNTGVVERCVDASEGPASAWSKAEADGELPIFMWARWSGRVTPDELIANEAELGAWFDTIDRVVSYVRDEKKHAESLRATLHGELGKLLRLIRDSQEEALQAEPIHAADTFKEAMTGKASAEREPLAAAIAADKLAMAAVQAVLDRARDEGAPLQSRYAGAAARFAAYRATEAAETAAYAALSAQASRSAIDELDGVEQAVLAAARGASRAPNELAAEVMTLSAELRAFAVSFDEAIAPHKEFLATHGAVLPDMTSGALRSLSAMLGYAQRRVARSDATATALLGGIALRRQALVALEADEGAREASARSRSRKASEAFSEGARARAAALSAAPPVSEKLGLPLLAERCGELLALVQMRPLCEAAPSSWREAGCAALRGRFDAAEAELRTGLPQKIAAGLAALREQGMGAAELDAAQARLDAGDVKGAAIAYDAAVRGAEGT</sequence>
<dbReference type="AlphaFoldDB" id="A9FYT7"/>
<keyword evidence="2" id="KW-1185">Reference proteome</keyword>
<dbReference type="KEGG" id="scl:sce8507"/>
<dbReference type="Proteomes" id="UP000002139">
    <property type="component" value="Chromosome"/>
</dbReference>